<dbReference type="EMBL" id="UIVT01000004">
    <property type="protein sequence ID" value="SVP94269.1"/>
    <property type="molecule type" value="Genomic_DNA"/>
</dbReference>
<dbReference type="PANTHER" id="PTHR12942:SF2">
    <property type="entry name" value="PRE-MRNA-SPLICING FACTOR SLU7"/>
    <property type="match status" value="1"/>
</dbReference>
<evidence type="ECO:0000313" key="11">
    <source>
        <dbReference type="EMBL" id="SVP95059.1"/>
    </source>
</evidence>
<evidence type="ECO:0000256" key="4">
    <source>
        <dbReference type="ARBA" id="ARBA00022728"/>
    </source>
</evidence>
<dbReference type="InterPro" id="IPR039974">
    <property type="entry name" value="Splicing_factor_SLU7"/>
</dbReference>
<feature type="compositionally biased region" description="Basic and acidic residues" evidence="8">
    <location>
        <begin position="7"/>
        <end position="23"/>
    </location>
</feature>
<feature type="region of interest" description="Disordered" evidence="8">
    <location>
        <begin position="1"/>
        <end position="38"/>
    </location>
</feature>
<dbReference type="VEuPathDB" id="PiroplasmaDB:TA07860"/>
<evidence type="ECO:0000256" key="1">
    <source>
        <dbReference type="ARBA" id="ARBA00004123"/>
    </source>
</evidence>
<evidence type="ECO:0000256" key="3">
    <source>
        <dbReference type="ARBA" id="ARBA00022664"/>
    </source>
</evidence>
<comment type="similarity">
    <text evidence="2 7">Belongs to the SLU7 family.</text>
</comment>
<name>A0A3B0NB64_THEAN</name>
<comment type="subunit">
    <text evidence="7">Associated with the spliceosome.</text>
</comment>
<evidence type="ECO:0000256" key="7">
    <source>
        <dbReference type="RuleBase" id="RU367071"/>
    </source>
</evidence>
<evidence type="ECO:0000259" key="9">
    <source>
        <dbReference type="Pfam" id="PF11708"/>
    </source>
</evidence>
<comment type="function">
    <text evidence="7">Involved in pre-mRNA splicing.</text>
</comment>
<gene>
    <name evidence="10" type="ORF">TAT_000327100</name>
    <name evidence="11" type="ORF">TAV_000326900</name>
</gene>
<dbReference type="PANTHER" id="PTHR12942">
    <property type="entry name" value="STEP II SPLICING FACTOR SLU7"/>
    <property type="match status" value="1"/>
</dbReference>
<reference evidence="11" key="1">
    <citation type="submission" date="2018-07" db="EMBL/GenBank/DDBJ databases">
        <authorList>
            <person name="Quirk P.G."/>
            <person name="Krulwich T.A."/>
        </authorList>
    </citation>
    <scope>NUCLEOTIDE SEQUENCE</scope>
    <source>
        <strain evidence="11">Anand</strain>
    </source>
</reference>
<evidence type="ECO:0000256" key="6">
    <source>
        <dbReference type="ARBA" id="ARBA00023242"/>
    </source>
</evidence>
<keyword evidence="5 7" id="KW-0508">mRNA splicing</keyword>
<evidence type="ECO:0000256" key="5">
    <source>
        <dbReference type="ARBA" id="ARBA00023187"/>
    </source>
</evidence>
<keyword evidence="6 7" id="KW-0539">Nucleus</keyword>
<feature type="domain" description="Pre-mRNA-splicing factor SLU7" evidence="9">
    <location>
        <begin position="136"/>
        <end position="362"/>
    </location>
</feature>
<protein>
    <recommendedName>
        <fullName evidence="7">Pre-mRNA-splicing factor SLU7</fullName>
    </recommendedName>
</protein>
<organism evidence="11">
    <name type="scientific">Theileria annulata</name>
    <dbReference type="NCBI Taxonomy" id="5874"/>
    <lineage>
        <taxon>Eukaryota</taxon>
        <taxon>Sar</taxon>
        <taxon>Alveolata</taxon>
        <taxon>Apicomplexa</taxon>
        <taxon>Aconoidasida</taxon>
        <taxon>Piroplasmida</taxon>
        <taxon>Theileriidae</taxon>
        <taxon>Theileria</taxon>
    </lineage>
</organism>
<evidence type="ECO:0000256" key="8">
    <source>
        <dbReference type="SAM" id="MobiDB-lite"/>
    </source>
</evidence>
<sequence length="387" mass="45174">MSLLKSKSRDDLKRDRELDEARKAGTAPALKDELGNDINPHIPQYISKAPWYLDQGEPSLRHQRVSEVQKAPIDYVTLRGVKNKVALKFRKGACENCGAMTHDSKSCVERPRKKGAKYTNENICPDEYIVENTDKGYDATRDRWSGFDPSTHLQLVEEYRDLEQERALNKIMNISKEDELSDEESKEHSMMNETFDCKDDKTRTTTRNLRIREDTAKYLINLDVNSAFYDPKSRSMREDPLLGVNSCFKGDNYYFNSEETYKPKELEMFAWESKSKGVDVDFIANPTKLEKLFNETKEKKEKEMKESKQKLIERFKASEYVNNYEELKPLSSVTKEDIITFKESEYEFDEAKMLGHSQIWGSFYDVEKGLWGYKCCKITNRSQRCNI</sequence>
<dbReference type="InterPro" id="IPR021715">
    <property type="entry name" value="Slu7_dom"/>
</dbReference>
<keyword evidence="3 7" id="KW-0507">mRNA processing</keyword>
<keyword evidence="4 7" id="KW-0747">Spliceosome</keyword>
<accession>A0A3B0NB64</accession>
<proteinExistence type="inferred from homology"/>
<evidence type="ECO:0000313" key="10">
    <source>
        <dbReference type="EMBL" id="SVP94269.1"/>
    </source>
</evidence>
<dbReference type="GO" id="GO:0000398">
    <property type="term" value="P:mRNA splicing, via spliceosome"/>
    <property type="evidence" value="ECO:0007669"/>
    <property type="project" value="UniProtKB-UniRule"/>
</dbReference>
<dbReference type="EMBL" id="UIVS01000004">
    <property type="protein sequence ID" value="SVP95059.1"/>
    <property type="molecule type" value="Genomic_DNA"/>
</dbReference>
<dbReference type="AlphaFoldDB" id="A0A3B0NB64"/>
<dbReference type="Pfam" id="PF11708">
    <property type="entry name" value="Slu7"/>
    <property type="match status" value="1"/>
</dbReference>
<dbReference type="GO" id="GO:0030628">
    <property type="term" value="F:pre-mRNA 3'-splice site binding"/>
    <property type="evidence" value="ECO:0007669"/>
    <property type="project" value="UniProtKB-UniRule"/>
</dbReference>
<dbReference type="GO" id="GO:0005681">
    <property type="term" value="C:spliceosomal complex"/>
    <property type="evidence" value="ECO:0007669"/>
    <property type="project" value="UniProtKB-UniRule"/>
</dbReference>
<evidence type="ECO:0000256" key="2">
    <source>
        <dbReference type="ARBA" id="ARBA00007203"/>
    </source>
</evidence>
<comment type="subcellular location">
    <subcellularLocation>
        <location evidence="1 7">Nucleus</location>
    </subcellularLocation>
</comment>